<protein>
    <submittedName>
        <fullName evidence="1">Uncharacterized protein</fullName>
    </submittedName>
</protein>
<reference evidence="1 2" key="1">
    <citation type="submission" date="2020-09" db="EMBL/GenBank/DDBJ databases">
        <title>De no assembly of potato wild relative species, Solanum commersonii.</title>
        <authorList>
            <person name="Cho K."/>
        </authorList>
    </citation>
    <scope>NUCLEOTIDE SEQUENCE [LARGE SCALE GENOMIC DNA]</scope>
    <source>
        <strain evidence="1">LZ3.2</strain>
        <tissue evidence="1">Leaf</tissue>
    </source>
</reference>
<gene>
    <name evidence="1" type="ORF">H5410_000292</name>
</gene>
<comment type="caution">
    <text evidence="1">The sequence shown here is derived from an EMBL/GenBank/DDBJ whole genome shotgun (WGS) entry which is preliminary data.</text>
</comment>
<dbReference type="OrthoDB" id="288590at2759"/>
<proteinExistence type="predicted"/>
<accession>A0A9J6AWT0</accession>
<evidence type="ECO:0000313" key="1">
    <source>
        <dbReference type="EMBL" id="KAG5628575.1"/>
    </source>
</evidence>
<dbReference type="EMBL" id="JACXVP010000001">
    <property type="protein sequence ID" value="KAG5628575.1"/>
    <property type="molecule type" value="Genomic_DNA"/>
</dbReference>
<keyword evidence="2" id="KW-1185">Reference proteome</keyword>
<organism evidence="1 2">
    <name type="scientific">Solanum commersonii</name>
    <name type="common">Commerson's wild potato</name>
    <name type="synonym">Commerson's nightshade</name>
    <dbReference type="NCBI Taxonomy" id="4109"/>
    <lineage>
        <taxon>Eukaryota</taxon>
        <taxon>Viridiplantae</taxon>
        <taxon>Streptophyta</taxon>
        <taxon>Embryophyta</taxon>
        <taxon>Tracheophyta</taxon>
        <taxon>Spermatophyta</taxon>
        <taxon>Magnoliopsida</taxon>
        <taxon>eudicotyledons</taxon>
        <taxon>Gunneridae</taxon>
        <taxon>Pentapetalae</taxon>
        <taxon>asterids</taxon>
        <taxon>lamiids</taxon>
        <taxon>Solanales</taxon>
        <taxon>Solanaceae</taxon>
        <taxon>Solanoideae</taxon>
        <taxon>Solaneae</taxon>
        <taxon>Solanum</taxon>
    </lineage>
</organism>
<evidence type="ECO:0000313" key="2">
    <source>
        <dbReference type="Proteomes" id="UP000824120"/>
    </source>
</evidence>
<dbReference type="AlphaFoldDB" id="A0A9J6AWT0"/>
<name>A0A9J6AWT0_SOLCO</name>
<sequence>MSEIIHAWTNGRLHSPSTEAPKELVDEKHPLLFKPYEMLGLFNYVASNPGTTDTFKAYCGV</sequence>
<dbReference type="Proteomes" id="UP000824120">
    <property type="component" value="Chromosome 1"/>
</dbReference>